<protein>
    <submittedName>
        <fullName evidence="2">Uncharacterized protein</fullName>
    </submittedName>
</protein>
<keyword evidence="3" id="KW-1185">Reference proteome</keyword>
<evidence type="ECO:0000256" key="1">
    <source>
        <dbReference type="SAM" id="MobiDB-lite"/>
    </source>
</evidence>
<evidence type="ECO:0000313" key="3">
    <source>
        <dbReference type="Proteomes" id="UP001141806"/>
    </source>
</evidence>
<gene>
    <name evidence="2" type="ORF">NE237_019080</name>
</gene>
<organism evidence="2 3">
    <name type="scientific">Protea cynaroides</name>
    <dbReference type="NCBI Taxonomy" id="273540"/>
    <lineage>
        <taxon>Eukaryota</taxon>
        <taxon>Viridiplantae</taxon>
        <taxon>Streptophyta</taxon>
        <taxon>Embryophyta</taxon>
        <taxon>Tracheophyta</taxon>
        <taxon>Spermatophyta</taxon>
        <taxon>Magnoliopsida</taxon>
        <taxon>Proteales</taxon>
        <taxon>Proteaceae</taxon>
        <taxon>Protea</taxon>
    </lineage>
</organism>
<accession>A0A9Q0KBB5</accession>
<dbReference type="EMBL" id="JAMYWD010000007">
    <property type="protein sequence ID" value="KAJ4967231.1"/>
    <property type="molecule type" value="Genomic_DNA"/>
</dbReference>
<dbReference type="Proteomes" id="UP001141806">
    <property type="component" value="Unassembled WGS sequence"/>
</dbReference>
<feature type="region of interest" description="Disordered" evidence="1">
    <location>
        <begin position="83"/>
        <end position="103"/>
    </location>
</feature>
<name>A0A9Q0KBB5_9MAGN</name>
<reference evidence="2" key="1">
    <citation type="journal article" date="2023" name="Plant J.">
        <title>The genome of the king protea, Protea cynaroides.</title>
        <authorList>
            <person name="Chang J."/>
            <person name="Duong T.A."/>
            <person name="Schoeman C."/>
            <person name="Ma X."/>
            <person name="Roodt D."/>
            <person name="Barker N."/>
            <person name="Li Z."/>
            <person name="Van de Peer Y."/>
            <person name="Mizrachi E."/>
        </authorList>
    </citation>
    <scope>NUCLEOTIDE SEQUENCE</scope>
    <source>
        <tissue evidence="2">Young leaves</tissue>
    </source>
</reference>
<sequence length="103" mass="11828">MKLKSVTKTELKWSCFIKEAEIRKPKWNRNGAVSKLYSQVHIPDERVWAGLKEGVEHGLLKRRWEEVGQLACCGRERVAGRGIAEESGGSSSPRFLPQFWHLH</sequence>
<evidence type="ECO:0000313" key="2">
    <source>
        <dbReference type="EMBL" id="KAJ4967231.1"/>
    </source>
</evidence>
<proteinExistence type="predicted"/>
<comment type="caution">
    <text evidence="2">The sequence shown here is derived from an EMBL/GenBank/DDBJ whole genome shotgun (WGS) entry which is preliminary data.</text>
</comment>
<dbReference type="AlphaFoldDB" id="A0A9Q0KBB5"/>